<organism evidence="2 3">
    <name type="scientific">Nitrococcus mobilis Nb-231</name>
    <dbReference type="NCBI Taxonomy" id="314278"/>
    <lineage>
        <taxon>Bacteria</taxon>
        <taxon>Pseudomonadati</taxon>
        <taxon>Pseudomonadota</taxon>
        <taxon>Gammaproteobacteria</taxon>
        <taxon>Chromatiales</taxon>
        <taxon>Ectothiorhodospiraceae</taxon>
        <taxon>Nitrococcus</taxon>
    </lineage>
</organism>
<dbReference type="SMART" id="SM00670">
    <property type="entry name" value="PINc"/>
    <property type="match status" value="1"/>
</dbReference>
<accession>A4BQB6</accession>
<dbReference type="RefSeq" id="WP_005000294.1">
    <property type="nucleotide sequence ID" value="NZ_CH672427.1"/>
</dbReference>
<feature type="domain" description="PIN" evidence="1">
    <location>
        <begin position="1"/>
        <end position="115"/>
    </location>
</feature>
<name>A4BQB6_9GAMM</name>
<dbReference type="PANTHER" id="PTHR34610:SF4">
    <property type="entry name" value="SLL8027 PROTEIN"/>
    <property type="match status" value="1"/>
</dbReference>
<dbReference type="eggNOG" id="COG1569">
    <property type="taxonomic scope" value="Bacteria"/>
</dbReference>
<dbReference type="NCBIfam" id="TIGR00305">
    <property type="entry name" value="putative toxin-antitoxin system toxin component, PIN family"/>
    <property type="match status" value="1"/>
</dbReference>
<dbReference type="InterPro" id="IPR029060">
    <property type="entry name" value="PIN-like_dom_sf"/>
</dbReference>
<reference evidence="2 3" key="1">
    <citation type="submission" date="2006-02" db="EMBL/GenBank/DDBJ databases">
        <authorList>
            <person name="Waterbury J."/>
            <person name="Ferriera S."/>
            <person name="Johnson J."/>
            <person name="Kravitz S."/>
            <person name="Halpern A."/>
            <person name="Remington K."/>
            <person name="Beeson K."/>
            <person name="Tran B."/>
            <person name="Rogers Y.-H."/>
            <person name="Friedman R."/>
            <person name="Venter J.C."/>
        </authorList>
    </citation>
    <scope>NUCLEOTIDE SEQUENCE [LARGE SCALE GENOMIC DNA]</scope>
    <source>
        <strain evidence="2 3">Nb-231</strain>
    </source>
</reference>
<dbReference type="Proteomes" id="UP000003374">
    <property type="component" value="Unassembled WGS sequence"/>
</dbReference>
<dbReference type="CDD" id="cd18715">
    <property type="entry name" value="PIN_VapC-like"/>
    <property type="match status" value="1"/>
</dbReference>
<dbReference type="OrthoDB" id="9802272at2"/>
<protein>
    <recommendedName>
        <fullName evidence="1">PIN domain-containing protein</fullName>
    </recommendedName>
</protein>
<dbReference type="STRING" id="314278.NB231_05160"/>
<dbReference type="Pfam" id="PF13470">
    <property type="entry name" value="PIN_3"/>
    <property type="match status" value="1"/>
</dbReference>
<dbReference type="SUPFAM" id="SSF88723">
    <property type="entry name" value="PIN domain-like"/>
    <property type="match status" value="1"/>
</dbReference>
<evidence type="ECO:0000313" key="2">
    <source>
        <dbReference type="EMBL" id="EAR22271.1"/>
    </source>
</evidence>
<comment type="caution">
    <text evidence="2">The sequence shown here is derived from an EMBL/GenBank/DDBJ whole genome shotgun (WGS) entry which is preliminary data.</text>
</comment>
<evidence type="ECO:0000259" key="1">
    <source>
        <dbReference type="SMART" id="SM00670"/>
    </source>
</evidence>
<dbReference type="HOGENOM" id="CLU_116617_3_1_6"/>
<proteinExistence type="predicted"/>
<dbReference type="InterPro" id="IPR002850">
    <property type="entry name" value="PIN_toxin-like"/>
</dbReference>
<gene>
    <name evidence="2" type="ORF">NB231_05160</name>
</gene>
<dbReference type="InterPro" id="IPR002716">
    <property type="entry name" value="PIN_dom"/>
</dbReference>
<dbReference type="AlphaFoldDB" id="A4BQB6"/>
<dbReference type="PANTHER" id="PTHR34610">
    <property type="entry name" value="SSL7007 PROTEIN"/>
    <property type="match status" value="1"/>
</dbReference>
<dbReference type="EMBL" id="AAOF01000004">
    <property type="protein sequence ID" value="EAR22271.1"/>
    <property type="molecule type" value="Genomic_DNA"/>
</dbReference>
<evidence type="ECO:0000313" key="3">
    <source>
        <dbReference type="Proteomes" id="UP000003374"/>
    </source>
</evidence>
<sequence>MRVVLDTGILLAALITSATPPDLIYRAWRKKAFEVITSEWQLDELRRVSRYPKLRKYLKPAEAGTLVNGLRRQATVLQDLPKVELSPDPDDNPILATAIAGMADYLVTGDQRDLLSLGKVEAVQIITARAFAELLGVSPAD</sequence>
<keyword evidence="3" id="KW-1185">Reference proteome</keyword>